<feature type="repeat" description="ANK" evidence="3">
    <location>
        <begin position="463"/>
        <end position="496"/>
    </location>
</feature>
<keyword evidence="2 3" id="KW-0040">ANK repeat</keyword>
<accession>A0ABR2L5D2</accession>
<evidence type="ECO:0000256" key="2">
    <source>
        <dbReference type="ARBA" id="ARBA00023043"/>
    </source>
</evidence>
<feature type="repeat" description="ANK" evidence="3">
    <location>
        <begin position="497"/>
        <end position="530"/>
    </location>
</feature>
<dbReference type="Pfam" id="PF12796">
    <property type="entry name" value="Ank_2"/>
    <property type="match status" value="1"/>
</dbReference>
<feature type="compositionally biased region" description="Acidic residues" evidence="4">
    <location>
        <begin position="270"/>
        <end position="282"/>
    </location>
</feature>
<evidence type="ECO:0000256" key="3">
    <source>
        <dbReference type="PROSITE-ProRule" id="PRU00023"/>
    </source>
</evidence>
<dbReference type="EMBL" id="JAPFFF010000001">
    <property type="protein sequence ID" value="KAK8898575.1"/>
    <property type="molecule type" value="Genomic_DNA"/>
</dbReference>
<dbReference type="SMART" id="SM00248">
    <property type="entry name" value="ANK"/>
    <property type="match status" value="7"/>
</dbReference>
<name>A0ABR2L5D2_9EUKA</name>
<dbReference type="PROSITE" id="PS50297">
    <property type="entry name" value="ANK_REP_REGION"/>
    <property type="match status" value="3"/>
</dbReference>
<evidence type="ECO:0000313" key="6">
    <source>
        <dbReference type="Proteomes" id="UP001470230"/>
    </source>
</evidence>
<evidence type="ECO:0008006" key="7">
    <source>
        <dbReference type="Google" id="ProtNLM"/>
    </source>
</evidence>
<keyword evidence="6" id="KW-1185">Reference proteome</keyword>
<dbReference type="PANTHER" id="PTHR24198:SF165">
    <property type="entry name" value="ANKYRIN REPEAT-CONTAINING PROTEIN-RELATED"/>
    <property type="match status" value="1"/>
</dbReference>
<dbReference type="Gene3D" id="1.25.40.20">
    <property type="entry name" value="Ankyrin repeat-containing domain"/>
    <property type="match status" value="1"/>
</dbReference>
<dbReference type="SUPFAM" id="SSF48403">
    <property type="entry name" value="Ankyrin repeat"/>
    <property type="match status" value="2"/>
</dbReference>
<proteinExistence type="predicted"/>
<protein>
    <recommendedName>
        <fullName evidence="7">Ankyrin repeat protein</fullName>
    </recommendedName>
</protein>
<feature type="region of interest" description="Disordered" evidence="4">
    <location>
        <begin position="248"/>
        <end position="282"/>
    </location>
</feature>
<dbReference type="Proteomes" id="UP001470230">
    <property type="component" value="Unassembled WGS sequence"/>
</dbReference>
<keyword evidence="1" id="KW-0677">Repeat</keyword>
<evidence type="ECO:0000256" key="1">
    <source>
        <dbReference type="ARBA" id="ARBA00022737"/>
    </source>
</evidence>
<feature type="compositionally biased region" description="Basic and acidic residues" evidence="4">
    <location>
        <begin position="248"/>
        <end position="269"/>
    </location>
</feature>
<dbReference type="InterPro" id="IPR002110">
    <property type="entry name" value="Ankyrin_rpt"/>
</dbReference>
<organism evidence="5 6">
    <name type="scientific">Tritrichomonas musculus</name>
    <dbReference type="NCBI Taxonomy" id="1915356"/>
    <lineage>
        <taxon>Eukaryota</taxon>
        <taxon>Metamonada</taxon>
        <taxon>Parabasalia</taxon>
        <taxon>Tritrichomonadida</taxon>
        <taxon>Tritrichomonadidae</taxon>
        <taxon>Tritrichomonas</taxon>
    </lineage>
</organism>
<reference evidence="5 6" key="1">
    <citation type="submission" date="2024-04" db="EMBL/GenBank/DDBJ databases">
        <title>Tritrichomonas musculus Genome.</title>
        <authorList>
            <person name="Alves-Ferreira E."/>
            <person name="Grigg M."/>
            <person name="Lorenzi H."/>
            <person name="Galac M."/>
        </authorList>
    </citation>
    <scope>NUCLEOTIDE SEQUENCE [LARGE SCALE GENOMIC DNA]</scope>
    <source>
        <strain evidence="5 6">EAF2021</strain>
    </source>
</reference>
<feature type="repeat" description="ANK" evidence="3">
    <location>
        <begin position="564"/>
        <end position="597"/>
    </location>
</feature>
<dbReference type="PROSITE" id="PS50088">
    <property type="entry name" value="ANK_REPEAT"/>
    <property type="match status" value="4"/>
</dbReference>
<gene>
    <name evidence="5" type="ORF">M9Y10_000867</name>
</gene>
<dbReference type="Pfam" id="PF13637">
    <property type="entry name" value="Ank_4"/>
    <property type="match status" value="1"/>
</dbReference>
<dbReference type="InterPro" id="IPR036770">
    <property type="entry name" value="Ankyrin_rpt-contain_sf"/>
</dbReference>
<comment type="caution">
    <text evidence="5">The sequence shown here is derived from an EMBL/GenBank/DDBJ whole genome shotgun (WGS) entry which is preliminary data.</text>
</comment>
<evidence type="ECO:0000256" key="4">
    <source>
        <dbReference type="SAM" id="MobiDB-lite"/>
    </source>
</evidence>
<feature type="repeat" description="ANK" evidence="3">
    <location>
        <begin position="531"/>
        <end position="563"/>
    </location>
</feature>
<sequence length="600" mass="69608">MDINQHFPSDKLQSHYCIFSFQEALTKLKKNNVDVICQNVLQSPLVTHPDLVRRVAFNILHAASIRPGIIPYLVDLCKYLIDNQTTQNSLSGFKDLIAPKDIPHQRWYRSFLINCINKKVITIEEFMNLLTSFPPGESIYLLFCWFAPVIQSRDQVVYENILSFFNEDPNLTPELKFFKKNFDKMQKNDWDLQRKYFQNGYYKISYAYYIKKDKVNKFMKLSCCGEFVDDKKDKKDVLVVAEDHIKKEESKEEGSKEEDSKEEGSKEEDSKEEDFKEDDDKEDDEIKYTFNKNDKLGSYVEKFDFDQRIEDSLFERCDFIRHRPTLLQFAAFFGSMKCFVLILSKGADPCITDDEGKILIQFVIAGGNMKIFNTCLNSKHIFFRDKECKKKYNPTYVYKAIQTSIEFDRFEMLIQLIDQFEVDITKPLGEFPSVIHYAAMYNNIRILLFCIDRGCSVNLQDSNGRTPLHYAAQYCQYDALYALIDAYDIDVNAKDETGKTPLHLAAKNNKVDAIPILSIDPNIDLNSCDINGNNAVITATKHGYNDIVYYLLCQNIDVNHKNEIGMAPLHFAVTKGHTQLVSLLLTHMYIDINIQDRKGV</sequence>
<dbReference type="PANTHER" id="PTHR24198">
    <property type="entry name" value="ANKYRIN REPEAT AND PROTEIN KINASE DOMAIN-CONTAINING PROTEIN"/>
    <property type="match status" value="1"/>
</dbReference>
<evidence type="ECO:0000313" key="5">
    <source>
        <dbReference type="EMBL" id="KAK8898575.1"/>
    </source>
</evidence>